<proteinExistence type="predicted"/>
<keyword evidence="3" id="KW-1185">Reference proteome</keyword>
<accession>A0A9W9VUA7</accession>
<name>A0A9W9VUA7_9EURO</name>
<sequence>MSSFTILYPYTSSLPFNINPDPVLYYGNPLIMPVLVNNNEHEGEQSMPRAPSTQSYAPGCFTNLRNESNQPVDQQSPLPTHSMQRLLPRRRPSEYRPSLKLPPVDTTFTTSSADKPLPSIEAISGMTPMPSMPATTSMAPQWCMGPAPSMVAMPIMAPMNGLPPLRRWKAPNPITTAPPPAPFSARPNTRKRIMISTGRPTTSRGLTTASVVDGHHPKSEGAYYPPTKRIKREPTDAPSKPSWAVPSETDNASIISLPPLPASLVAPSRNSNPPPCRTPPAPIIPAPLEPFPEAGTIMNFPLPQIDHQGQRPAATAGYYSSLEDDALYQTQEPSEIEEAYRAALRVRERVDWDCRRLGLRLRYLRRCRARMSERSWQMRESEWERDDFVEQAYGR</sequence>
<evidence type="ECO:0000313" key="2">
    <source>
        <dbReference type="EMBL" id="KAJ5389501.1"/>
    </source>
</evidence>
<evidence type="ECO:0000256" key="1">
    <source>
        <dbReference type="SAM" id="MobiDB-lite"/>
    </source>
</evidence>
<dbReference type="GeneID" id="81432677"/>
<dbReference type="EMBL" id="JAPZBS010000001">
    <property type="protein sequence ID" value="KAJ5389501.1"/>
    <property type="molecule type" value="Genomic_DNA"/>
</dbReference>
<organism evidence="2 3">
    <name type="scientific">Penicillium cataractarum</name>
    <dbReference type="NCBI Taxonomy" id="2100454"/>
    <lineage>
        <taxon>Eukaryota</taxon>
        <taxon>Fungi</taxon>
        <taxon>Dikarya</taxon>
        <taxon>Ascomycota</taxon>
        <taxon>Pezizomycotina</taxon>
        <taxon>Eurotiomycetes</taxon>
        <taxon>Eurotiomycetidae</taxon>
        <taxon>Eurotiales</taxon>
        <taxon>Aspergillaceae</taxon>
        <taxon>Penicillium</taxon>
    </lineage>
</organism>
<feature type="compositionally biased region" description="Polar residues" evidence="1">
    <location>
        <begin position="199"/>
        <end position="210"/>
    </location>
</feature>
<gene>
    <name evidence="2" type="ORF">N7496_000569</name>
</gene>
<protein>
    <submittedName>
        <fullName evidence="2">Uncharacterized protein</fullName>
    </submittedName>
</protein>
<feature type="region of interest" description="Disordered" evidence="1">
    <location>
        <begin position="42"/>
        <end position="118"/>
    </location>
</feature>
<dbReference type="OrthoDB" id="4368564at2759"/>
<reference evidence="2" key="1">
    <citation type="submission" date="2022-11" db="EMBL/GenBank/DDBJ databases">
        <authorList>
            <person name="Petersen C."/>
        </authorList>
    </citation>
    <scope>NUCLEOTIDE SEQUENCE</scope>
    <source>
        <strain evidence="2">IBT 29864</strain>
    </source>
</reference>
<feature type="region of interest" description="Disordered" evidence="1">
    <location>
        <begin position="199"/>
        <end position="247"/>
    </location>
</feature>
<reference evidence="2" key="2">
    <citation type="journal article" date="2023" name="IMA Fungus">
        <title>Comparative genomic study of the Penicillium genus elucidates a diverse pangenome and 15 lateral gene transfer events.</title>
        <authorList>
            <person name="Petersen C."/>
            <person name="Sorensen T."/>
            <person name="Nielsen M.R."/>
            <person name="Sondergaard T.E."/>
            <person name="Sorensen J.L."/>
            <person name="Fitzpatrick D.A."/>
            <person name="Frisvad J.C."/>
            <person name="Nielsen K.L."/>
        </authorList>
    </citation>
    <scope>NUCLEOTIDE SEQUENCE</scope>
    <source>
        <strain evidence="2">IBT 29864</strain>
    </source>
</reference>
<dbReference type="RefSeq" id="XP_056560229.1">
    <property type="nucleotide sequence ID" value="XM_056693500.1"/>
</dbReference>
<comment type="caution">
    <text evidence="2">The sequence shown here is derived from an EMBL/GenBank/DDBJ whole genome shotgun (WGS) entry which is preliminary data.</text>
</comment>
<dbReference type="Proteomes" id="UP001147782">
    <property type="component" value="Unassembled WGS sequence"/>
</dbReference>
<dbReference type="AlphaFoldDB" id="A0A9W9VUA7"/>
<feature type="compositionally biased region" description="Polar residues" evidence="1">
    <location>
        <begin position="63"/>
        <end position="83"/>
    </location>
</feature>
<evidence type="ECO:0000313" key="3">
    <source>
        <dbReference type="Proteomes" id="UP001147782"/>
    </source>
</evidence>